<keyword evidence="10" id="KW-1185">Reference proteome</keyword>
<evidence type="ECO:0000256" key="4">
    <source>
        <dbReference type="ARBA" id="ARBA00023163"/>
    </source>
</evidence>
<feature type="compositionally biased region" description="Acidic residues" evidence="7">
    <location>
        <begin position="253"/>
        <end position="284"/>
    </location>
</feature>
<protein>
    <submittedName>
        <fullName evidence="9">TAFII55 protein conserved region-domain-containing protein</fullName>
    </submittedName>
</protein>
<dbReference type="CDD" id="cd08047">
    <property type="entry name" value="TAF7"/>
    <property type="match status" value="1"/>
</dbReference>
<evidence type="ECO:0000256" key="5">
    <source>
        <dbReference type="ARBA" id="ARBA00023242"/>
    </source>
</evidence>
<dbReference type="Pfam" id="PF04658">
    <property type="entry name" value="TAFII55_N"/>
    <property type="match status" value="1"/>
</dbReference>
<dbReference type="InterPro" id="IPR037817">
    <property type="entry name" value="TAF7"/>
</dbReference>
<keyword evidence="5" id="KW-0539">Nucleus</keyword>
<name>A0ABR3B259_PHYBL</name>
<dbReference type="EMBL" id="JBCLYO010000006">
    <property type="protein sequence ID" value="KAL0087828.1"/>
    <property type="molecule type" value="Genomic_DNA"/>
</dbReference>
<organism evidence="9 10">
    <name type="scientific">Phycomyces blakesleeanus</name>
    <dbReference type="NCBI Taxonomy" id="4837"/>
    <lineage>
        <taxon>Eukaryota</taxon>
        <taxon>Fungi</taxon>
        <taxon>Fungi incertae sedis</taxon>
        <taxon>Mucoromycota</taxon>
        <taxon>Mucoromycotina</taxon>
        <taxon>Mucoromycetes</taxon>
        <taxon>Mucorales</taxon>
        <taxon>Phycomycetaceae</taxon>
        <taxon>Phycomyces</taxon>
    </lineage>
</organism>
<keyword evidence="4" id="KW-0804">Transcription</keyword>
<feature type="region of interest" description="Disordered" evidence="7">
    <location>
        <begin position="252"/>
        <end position="296"/>
    </location>
</feature>
<dbReference type="SMART" id="SM01370">
    <property type="entry name" value="TAFII55_N"/>
    <property type="match status" value="1"/>
</dbReference>
<feature type="coiled-coil region" evidence="6">
    <location>
        <begin position="178"/>
        <end position="205"/>
    </location>
</feature>
<sequence length="356" mass="40941">MEHKKETKVKIKRVKSSSNKSNSLQDKLIKIKLTTKEAAHSGSDDEDEPEATIEEHLILRLPAGSMSDRLHECVRKREIPEDVRLHFKDNRRGYFYLDGRKYDTTLVDLPTIIESQKTLDKKQFYKIADISQMLVVDGPSKDDAFMPPNNGRHSTDPYSYPHGLAPPLKHVRKRRFRKKLSKRAIEEVEREVERLLEVDATAEDVQYEVVDNREMEMELESDAGTQDIDIDMSDAESESDEDLAAAIDRGLEELEEEDNDDDDDDDEDNDDDEEEDSEEEDEDEGGKTGEIEQKRQEIAEIKQAIQRKMRDLLTAPNAMLKKRFETSIESLKKELALKEAHLAEMSKHNASHNDSA</sequence>
<evidence type="ECO:0000256" key="6">
    <source>
        <dbReference type="SAM" id="Coils"/>
    </source>
</evidence>
<feature type="domain" description="TAFII55 protein conserved region" evidence="8">
    <location>
        <begin position="53"/>
        <end position="204"/>
    </location>
</feature>
<feature type="compositionally biased region" description="Basic and acidic residues" evidence="7">
    <location>
        <begin position="285"/>
        <end position="296"/>
    </location>
</feature>
<dbReference type="PANTHER" id="PTHR12228:SF0">
    <property type="entry name" value="TATA-BOX BINDING PROTEIN ASSOCIATED FACTOR 7"/>
    <property type="match status" value="1"/>
</dbReference>
<gene>
    <name evidence="9" type="ORF">J3Q64DRAFT_1734728</name>
</gene>
<keyword evidence="6" id="KW-0175">Coiled coil</keyword>
<evidence type="ECO:0000256" key="1">
    <source>
        <dbReference type="ARBA" id="ARBA00004123"/>
    </source>
</evidence>
<accession>A0ABR3B259</accession>
<proteinExistence type="inferred from homology"/>
<comment type="similarity">
    <text evidence="2">Belongs to the TAF7 family.</text>
</comment>
<dbReference type="Proteomes" id="UP001448207">
    <property type="component" value="Unassembled WGS sequence"/>
</dbReference>
<feature type="region of interest" description="Disordered" evidence="7">
    <location>
        <begin position="207"/>
        <end position="228"/>
    </location>
</feature>
<comment type="caution">
    <text evidence="9">The sequence shown here is derived from an EMBL/GenBank/DDBJ whole genome shotgun (WGS) entry which is preliminary data.</text>
</comment>
<dbReference type="PANTHER" id="PTHR12228">
    <property type="entry name" value="TRANSCRIPTION INITIATION FACTOR TFIID 55 KD SUBUNIT-RELATED"/>
    <property type="match status" value="1"/>
</dbReference>
<evidence type="ECO:0000313" key="9">
    <source>
        <dbReference type="EMBL" id="KAL0087828.1"/>
    </source>
</evidence>
<reference evidence="9 10" key="1">
    <citation type="submission" date="2024-04" db="EMBL/GenBank/DDBJ databases">
        <title>Symmetric and asymmetric DNA N6-adenine methylation regulates different biological responses in Mucorales.</title>
        <authorList>
            <consortium name="Lawrence Berkeley National Laboratory"/>
            <person name="Lax C."/>
            <person name="Mondo S.J."/>
            <person name="Osorio-Concepcion M."/>
            <person name="Muszewska A."/>
            <person name="Corrochano-Luque M."/>
            <person name="Gutierrez G."/>
            <person name="Riley R."/>
            <person name="Lipzen A."/>
            <person name="Guo J."/>
            <person name="Hundley H."/>
            <person name="Amirebrahimi M."/>
            <person name="Ng V."/>
            <person name="Lorenzo-Gutierrez D."/>
            <person name="Binder U."/>
            <person name="Yang J."/>
            <person name="Song Y."/>
            <person name="Canovas D."/>
            <person name="Navarro E."/>
            <person name="Freitag M."/>
            <person name="Gabaldon T."/>
            <person name="Grigoriev I.V."/>
            <person name="Corrochano L.M."/>
            <person name="Nicolas F.E."/>
            <person name="Garre V."/>
        </authorList>
    </citation>
    <scope>NUCLEOTIDE SEQUENCE [LARGE SCALE GENOMIC DNA]</scope>
    <source>
        <strain evidence="9 10">L51</strain>
    </source>
</reference>
<evidence type="ECO:0000256" key="7">
    <source>
        <dbReference type="SAM" id="MobiDB-lite"/>
    </source>
</evidence>
<evidence type="ECO:0000256" key="3">
    <source>
        <dbReference type="ARBA" id="ARBA00023015"/>
    </source>
</evidence>
<keyword evidence="3" id="KW-0805">Transcription regulation</keyword>
<feature type="region of interest" description="Disordered" evidence="7">
    <location>
        <begin position="1"/>
        <end position="23"/>
    </location>
</feature>
<comment type="subcellular location">
    <subcellularLocation>
        <location evidence="1">Nucleus</location>
    </subcellularLocation>
</comment>
<evidence type="ECO:0000259" key="8">
    <source>
        <dbReference type="SMART" id="SM01370"/>
    </source>
</evidence>
<evidence type="ECO:0000313" key="10">
    <source>
        <dbReference type="Proteomes" id="UP001448207"/>
    </source>
</evidence>
<evidence type="ECO:0000256" key="2">
    <source>
        <dbReference type="ARBA" id="ARBA00009368"/>
    </source>
</evidence>
<dbReference type="InterPro" id="IPR006751">
    <property type="entry name" value="TAFII55_prot_cons_reg"/>
</dbReference>